<dbReference type="CDD" id="cd11327">
    <property type="entry name" value="AmyAc_Glg_debranch_2"/>
    <property type="match status" value="1"/>
</dbReference>
<feature type="domain" description="Eukaryotic glycogen debranching enzyme N-terminal" evidence="18">
    <location>
        <begin position="35"/>
        <end position="131"/>
    </location>
</feature>
<feature type="domain" description="Glycogen debranching enzyme glucanotransferase" evidence="19">
    <location>
        <begin position="134"/>
        <end position="570"/>
    </location>
</feature>
<evidence type="ECO:0000259" key="20">
    <source>
        <dbReference type="Pfam" id="PF14702"/>
    </source>
</evidence>
<dbReference type="FunFam" id="3.20.20.80:FF:000242">
    <property type="entry name" value="Glycogen debranching enzyme Gdb1, putative"/>
    <property type="match status" value="1"/>
</dbReference>
<evidence type="ECO:0000256" key="6">
    <source>
        <dbReference type="ARBA" id="ARBA00012778"/>
    </source>
</evidence>
<keyword evidence="12" id="KW-0320">Glycogen biosynthesis</keyword>
<dbReference type="InterPro" id="IPR010401">
    <property type="entry name" value="AGL/Gdb1"/>
</dbReference>
<comment type="function">
    <text evidence="3">Multifunctional enzyme acting as 1,4-alpha-D-glucan:1,4-alpha-D-glucan 4-alpha-D-glycosyltransferase and amylo-1,6-glucosidase in glycogen degradation.</text>
</comment>
<evidence type="ECO:0000256" key="3">
    <source>
        <dbReference type="ARBA" id="ARBA00003530"/>
    </source>
</evidence>
<feature type="domain" description="Glycogen debranching enzyme C-terminal" evidence="17">
    <location>
        <begin position="1051"/>
        <end position="1504"/>
    </location>
</feature>
<dbReference type="SUPFAM" id="SSF51445">
    <property type="entry name" value="(Trans)glycosidases"/>
    <property type="match status" value="1"/>
</dbReference>
<dbReference type="InterPro" id="IPR032790">
    <property type="entry name" value="GDE_C"/>
</dbReference>
<evidence type="ECO:0000256" key="5">
    <source>
        <dbReference type="ARBA" id="ARBA00012560"/>
    </source>
</evidence>
<evidence type="ECO:0000259" key="18">
    <source>
        <dbReference type="Pfam" id="PF14699"/>
    </source>
</evidence>
<dbReference type="InterPro" id="IPR006421">
    <property type="entry name" value="Glycogen_debranch_met"/>
</dbReference>
<gene>
    <name evidence="21" type="ORF">PNEG_00495</name>
</gene>
<dbReference type="Pfam" id="PF14701">
    <property type="entry name" value="hDGE_amylase"/>
    <property type="match status" value="1"/>
</dbReference>
<protein>
    <recommendedName>
        <fullName evidence="7">Glycogen debranching enzyme</fullName>
        <ecNumber evidence="5">2.4.1.25</ecNumber>
        <ecNumber evidence="6">3.2.1.33</ecNumber>
    </recommendedName>
    <alternativeName>
        <fullName evidence="16">Glycogen debrancher</fullName>
    </alternativeName>
</protein>
<evidence type="ECO:0000256" key="4">
    <source>
        <dbReference type="ARBA" id="ARBA00004496"/>
    </source>
</evidence>
<dbReference type="VEuPathDB" id="FungiDB:PNEG_00495"/>
<evidence type="ECO:0000313" key="22">
    <source>
        <dbReference type="Proteomes" id="UP000011958"/>
    </source>
</evidence>
<dbReference type="InterPro" id="IPR032788">
    <property type="entry name" value="AGL_central"/>
</dbReference>
<keyword evidence="13" id="KW-0511">Multifunctional enzyme</keyword>
<keyword evidence="9" id="KW-0328">Glycosyltransferase</keyword>
<sequence>MTRTQIYSVKLSSTGFPLISGKYICLPPPFVPYYLRFETDEISSIYYESVLKHNFPPKGAKFIRDKCYEVPLDINFNSTTKVDILIHTAGSFSYKIEYSQLPPWESKKSDNFVRKSTDEFCFTVSPVLKINDVCIPLNSLVIQSVVSKWMGPISEWDKFMFYIGKKKGYNMIHFTPLQSLGKSNSPYSIYNQLEFSDNLFDIKLISNQKNDIIKKYLRKMEAEWGLLSMTDIVWNHTSCDSKWLQDHPEAGYNLHNSPHLISAYELDTSLLEFSENLGKLGYPTNPNNIDDLLKIIHGVKICVLEKLKLWEFYVIDVEKSIKDTLDSYKQKRIAKLDSRFSIDINWSLKEKVNVFISVSAITNYNVLGERFSKRLIPEIGAAILCKLFGDDVEEQILVEELTKILDEFNLEYYTEYNSDKEIIIDQIYNRLKYLRLDENGPKQGEISQKRPLVETYFSRIKKNDDSLFHHDRNLCLVNNGWVWNASFNDFASQKSKAYLLRQVIVWEDCVKLRYGEKPTDNPYLWDHMTKYTQILAKLFNGFRIDNCHSTPLHVGVYLLDKAREVRSDLYIAAELFTGSEEMDIVYMQKLGISSLIREAMQAWSPNELSSLIYKHSGKPIGSLDSISSKYSFLEKTGKGDKTSNIIYVQGSQIHSLFMDCTHDNEMPSQKRIAQDTLPNAALVAMCNCSIGSVMGYDEIVPHYINIAEETRKYYYSLENTLGIGDVKAVLNRIHVEMGKESFEEMYVYNEGNYITVHTVNPKNYHGYFLLAHTAFFSHHENDKMEPIILRGTKADVIFSLSLTVDSSENLEDPNFIKGFFSTIIELDSPIITVKEDLEGIFTCVETPKEFPPGSIFLLKTWVENVDEKLDDFICSDAYKAMENLDLIDLNAVMYRCNQEEYDTINNGTYNIPGFGNLVYCGFEGWMALFKEIIQNNNLDHPLCKHLRQGQWALDYVVQRLYKMGNILSRLQLPAIWLQKRFSRIKKVPSFLLPRYFITIVYLVSMAARNRAISLMSLHVQNGHSFIKSLALCSVQLQGIVKSASLDPFVNTPCVAAGLPHFSCDWKRCWGRDIFISLRGLFLVTGRFDDAKRHILAFASVLRHGMIPNLLDSLKRPRYNSRDSVWFFLQAIQEYTKLVPNGIQILYERVKRRFPMDDSYVELDDYRAYSYESSILEIVHEIMQRHASGLHFREANAGMDLDMQMTDKGFNIDIYVDWKTGLIFGGSQYNCGTWMDKMGESLRAGNKGVPGTPRDGAAIEISGMLKSTLRWINELRKKNIYLWDCVVIQENGYSKNVTFEEWEKKIQENFEFCYYIPLDPQEDFKYDLNTSMINRRGIYKDLYHSSKEYEDYQLRPNFAVAMVVAPELFVPGHAFKTIEIADSVIRGPMGMSTLDPSDKDYHPYYINFYDSDDFATSKGRNYHQGPEWVWCTGYFLRAFLYFNTFYYYSIKNKITTCYYIHDRLAILMKRIQENPWAGLDELTNKSGEFCIDSNYTQSWSVSTMLDLYDDILKLRSS</sequence>
<accession>M7PC58</accession>
<dbReference type="EMBL" id="AFWA02000001">
    <property type="protein sequence ID" value="EMR11480.1"/>
    <property type="molecule type" value="Genomic_DNA"/>
</dbReference>
<feature type="domain" description="Glycogen debranching enzyme central" evidence="20">
    <location>
        <begin position="722"/>
        <end position="960"/>
    </location>
</feature>
<dbReference type="PANTHER" id="PTHR10569:SF2">
    <property type="entry name" value="GLYCOGEN DEBRANCHING ENZYME"/>
    <property type="match status" value="1"/>
</dbReference>
<dbReference type="GO" id="GO:0004134">
    <property type="term" value="F:4-alpha-glucanotransferase activity"/>
    <property type="evidence" value="ECO:0007669"/>
    <property type="project" value="UniProtKB-EC"/>
</dbReference>
<dbReference type="GO" id="GO:0005978">
    <property type="term" value="P:glycogen biosynthetic process"/>
    <property type="evidence" value="ECO:0007669"/>
    <property type="project" value="UniProtKB-KW"/>
</dbReference>
<dbReference type="EC" id="2.4.1.25" evidence="5"/>
<keyword evidence="10" id="KW-0808">Transferase</keyword>
<evidence type="ECO:0000259" key="17">
    <source>
        <dbReference type="Pfam" id="PF06202"/>
    </source>
</evidence>
<evidence type="ECO:0000256" key="11">
    <source>
        <dbReference type="ARBA" id="ARBA00022801"/>
    </source>
</evidence>
<evidence type="ECO:0000256" key="12">
    <source>
        <dbReference type="ARBA" id="ARBA00023056"/>
    </source>
</evidence>
<keyword evidence="8" id="KW-0963">Cytoplasm</keyword>
<evidence type="ECO:0000256" key="14">
    <source>
        <dbReference type="ARBA" id="ARBA00023295"/>
    </source>
</evidence>
<dbReference type="EC" id="3.2.1.33" evidence="6"/>
<comment type="catalytic activity">
    <reaction evidence="1">
        <text>Transfers a segment of a (1-&gt;4)-alpha-D-glucan to a new position in an acceptor, which may be glucose or a (1-&gt;4)-alpha-D-glucan.</text>
        <dbReference type="EC" id="2.4.1.25"/>
    </reaction>
</comment>
<evidence type="ECO:0000256" key="16">
    <source>
        <dbReference type="ARBA" id="ARBA00031477"/>
    </source>
</evidence>
<comment type="subcellular location">
    <subcellularLocation>
        <location evidence="4">Cytoplasm</location>
    </subcellularLocation>
</comment>
<dbReference type="GO" id="GO:0005737">
    <property type="term" value="C:cytoplasm"/>
    <property type="evidence" value="ECO:0007669"/>
    <property type="project" value="UniProtKB-SubCell"/>
</dbReference>
<dbReference type="Proteomes" id="UP000011958">
    <property type="component" value="Unassembled WGS sequence"/>
</dbReference>
<dbReference type="GO" id="GO:0005980">
    <property type="term" value="P:glycogen catabolic process"/>
    <property type="evidence" value="ECO:0007669"/>
    <property type="project" value="InterPro"/>
</dbReference>
<proteinExistence type="inferred from homology"/>
<dbReference type="Pfam" id="PF06202">
    <property type="entry name" value="GDE_C"/>
    <property type="match status" value="1"/>
</dbReference>
<comment type="caution">
    <text evidence="21">The sequence shown here is derived from an EMBL/GenBank/DDBJ whole genome shotgun (WGS) entry which is preliminary data.</text>
</comment>
<dbReference type="Pfam" id="PF14702">
    <property type="entry name" value="hGDE_central"/>
    <property type="match status" value="1"/>
</dbReference>
<dbReference type="GO" id="GO:0004135">
    <property type="term" value="F:amylo-alpha-1,6-glucosidase activity"/>
    <property type="evidence" value="ECO:0007669"/>
    <property type="project" value="UniProtKB-EC"/>
</dbReference>
<dbReference type="GeneID" id="19894193"/>
<evidence type="ECO:0000256" key="2">
    <source>
        <dbReference type="ARBA" id="ARBA00000927"/>
    </source>
</evidence>
<dbReference type="OMA" id="YEEGHVH"/>
<organism evidence="21 22">
    <name type="scientific">Pneumocystis murina (strain B123)</name>
    <name type="common">Mouse pneumocystis pneumonia agent</name>
    <name type="synonym">Pneumocystis carinii f. sp. muris</name>
    <dbReference type="NCBI Taxonomy" id="1069680"/>
    <lineage>
        <taxon>Eukaryota</taxon>
        <taxon>Fungi</taxon>
        <taxon>Dikarya</taxon>
        <taxon>Ascomycota</taxon>
        <taxon>Taphrinomycotina</taxon>
        <taxon>Pneumocystomycetes</taxon>
        <taxon>Pneumocystaceae</taxon>
        <taxon>Pneumocystis</taxon>
    </lineage>
</organism>
<dbReference type="Gene3D" id="3.20.20.80">
    <property type="entry name" value="Glycosidases"/>
    <property type="match status" value="2"/>
</dbReference>
<evidence type="ECO:0000256" key="1">
    <source>
        <dbReference type="ARBA" id="ARBA00000439"/>
    </source>
</evidence>
<evidence type="ECO:0000256" key="9">
    <source>
        <dbReference type="ARBA" id="ARBA00022676"/>
    </source>
</evidence>
<evidence type="ECO:0000256" key="13">
    <source>
        <dbReference type="ARBA" id="ARBA00023268"/>
    </source>
</evidence>
<dbReference type="NCBIfam" id="TIGR01531">
    <property type="entry name" value="glyc_debranch"/>
    <property type="match status" value="1"/>
</dbReference>
<dbReference type="OrthoDB" id="10248904at2759"/>
<dbReference type="InterPro" id="IPR008928">
    <property type="entry name" value="6-hairpin_glycosidase_sf"/>
</dbReference>
<dbReference type="SUPFAM" id="SSF48208">
    <property type="entry name" value="Six-hairpin glycosidases"/>
    <property type="match status" value="1"/>
</dbReference>
<name>M7PC58_PNEMU</name>
<dbReference type="FunFam" id="1.50.10.10:FF:000039">
    <property type="entry name" value="Glycogen debranching enzyme Gdb1, putative"/>
    <property type="match status" value="1"/>
</dbReference>
<comment type="catalytic activity">
    <reaction evidence="2">
        <text>Hydrolysis of (1-&gt;6)-alpha-D-glucosidic branch linkages in glycogen phosphorylase limit dextrin.</text>
        <dbReference type="EC" id="3.2.1.33"/>
    </reaction>
</comment>
<evidence type="ECO:0000259" key="19">
    <source>
        <dbReference type="Pfam" id="PF14701"/>
    </source>
</evidence>
<dbReference type="STRING" id="1069680.M7PC58"/>
<dbReference type="InterPro" id="IPR032792">
    <property type="entry name" value="AGL_glucanoTrfase"/>
</dbReference>
<dbReference type="PANTHER" id="PTHR10569">
    <property type="entry name" value="GLYCOGEN DEBRANCHING ENZYME"/>
    <property type="match status" value="1"/>
</dbReference>
<dbReference type="InterPro" id="IPR029436">
    <property type="entry name" value="AGL_euk_N"/>
</dbReference>
<evidence type="ECO:0000256" key="10">
    <source>
        <dbReference type="ARBA" id="ARBA00022679"/>
    </source>
</evidence>
<dbReference type="HOGENOM" id="CLU_001517_2_0_1"/>
<evidence type="ECO:0000256" key="7">
    <source>
        <dbReference type="ARBA" id="ARBA00020723"/>
    </source>
</evidence>
<reference evidence="22" key="1">
    <citation type="journal article" date="2016" name="Nat. Commun.">
        <title>Genome analysis of three Pneumocystis species reveals adaptation mechanisms to life exclusively in mammalian hosts.</title>
        <authorList>
            <person name="Ma L."/>
            <person name="Chen Z."/>
            <person name="Huang D.W."/>
            <person name="Kutty G."/>
            <person name="Ishihara M."/>
            <person name="Wang H."/>
            <person name="Abouelleil A."/>
            <person name="Bishop L."/>
            <person name="Davey E."/>
            <person name="Deng R."/>
            <person name="Deng X."/>
            <person name="Fan L."/>
            <person name="Fantoni G."/>
            <person name="Fitzgerald M."/>
            <person name="Gogineni E."/>
            <person name="Goldberg J.M."/>
            <person name="Handley G."/>
            <person name="Hu X."/>
            <person name="Huber C."/>
            <person name="Jiao X."/>
            <person name="Jones K."/>
            <person name="Levin J.Z."/>
            <person name="Liu Y."/>
            <person name="Macdonald P."/>
            <person name="Melnikov A."/>
            <person name="Raley C."/>
            <person name="Sassi M."/>
            <person name="Sherman B.T."/>
            <person name="Song X."/>
            <person name="Sykes S."/>
            <person name="Tran B."/>
            <person name="Walsh L."/>
            <person name="Xia Y."/>
            <person name="Yang J."/>
            <person name="Young S."/>
            <person name="Zeng Q."/>
            <person name="Zheng X."/>
            <person name="Stephens R."/>
            <person name="Nusbaum C."/>
            <person name="Birren B.W."/>
            <person name="Azadi P."/>
            <person name="Lempicki R.A."/>
            <person name="Cuomo C.A."/>
            <person name="Kovacs J.A."/>
        </authorList>
    </citation>
    <scope>NUCLEOTIDE SEQUENCE [LARGE SCALE GENOMIC DNA]</scope>
    <source>
        <strain evidence="22">B123</strain>
    </source>
</reference>
<dbReference type="Pfam" id="PF14699">
    <property type="entry name" value="hGDE_N"/>
    <property type="match status" value="1"/>
</dbReference>
<dbReference type="eggNOG" id="KOG3625">
    <property type="taxonomic scope" value="Eukaryota"/>
</dbReference>
<evidence type="ECO:0000256" key="8">
    <source>
        <dbReference type="ARBA" id="ARBA00022490"/>
    </source>
</evidence>
<keyword evidence="11" id="KW-0378">Hydrolase</keyword>
<dbReference type="FunFam" id="3.20.20.80:FF:000070">
    <property type="entry name" value="GDB1p Glycogen debranching enzyme"/>
    <property type="match status" value="1"/>
</dbReference>
<evidence type="ECO:0000313" key="21">
    <source>
        <dbReference type="EMBL" id="EMR11480.1"/>
    </source>
</evidence>
<evidence type="ECO:0000256" key="15">
    <source>
        <dbReference type="ARBA" id="ARBA00025780"/>
    </source>
</evidence>
<keyword evidence="22" id="KW-1185">Reference proteome</keyword>
<keyword evidence="14" id="KW-0326">Glycosidase</keyword>
<comment type="similarity">
    <text evidence="15">Belongs to the glycogen debranching enzyme family.</text>
</comment>
<dbReference type="InterPro" id="IPR017853">
    <property type="entry name" value="GH"/>
</dbReference>
<dbReference type="RefSeq" id="XP_007872381.1">
    <property type="nucleotide sequence ID" value="XM_007874190.1"/>
</dbReference>